<reference evidence="2" key="1">
    <citation type="submission" date="2021-01" db="EMBL/GenBank/DDBJ databases">
        <title>Genome public.</title>
        <authorList>
            <person name="Liu C."/>
            <person name="Sun Q."/>
        </authorList>
    </citation>
    <scope>NUCLEOTIDE SEQUENCE [LARGE SCALE GENOMIC DNA]</scope>
    <source>
        <strain evidence="2">YIM B02567</strain>
    </source>
</reference>
<dbReference type="EMBL" id="JAENHK010000008">
    <property type="protein sequence ID" value="MBK1895874.1"/>
    <property type="molecule type" value="Genomic_DNA"/>
</dbReference>
<dbReference type="RefSeq" id="WP_200245173.1">
    <property type="nucleotide sequence ID" value="NZ_JAENHK010000008.1"/>
</dbReference>
<keyword evidence="2" id="KW-1185">Reference proteome</keyword>
<accession>A0ABS1FTZ1</accession>
<dbReference type="Proteomes" id="UP000628669">
    <property type="component" value="Unassembled WGS sequence"/>
</dbReference>
<comment type="caution">
    <text evidence="1">The sequence shown here is derived from an EMBL/GenBank/DDBJ whole genome shotgun (WGS) entry which is preliminary data.</text>
</comment>
<name>A0ABS1FTZ1_9FLAO</name>
<proteinExistence type="predicted"/>
<sequence length="61" mass="6452">MIKNLQKMRSLSRTDLKQVNGGARPIVNCNFLCGGAGGVVSNTPGVGDVCTPDRRLCCICL</sequence>
<evidence type="ECO:0000313" key="2">
    <source>
        <dbReference type="Proteomes" id="UP000628669"/>
    </source>
</evidence>
<organism evidence="1 2">
    <name type="scientific">Chryseobacterium paridis</name>
    <dbReference type="NCBI Taxonomy" id="2800328"/>
    <lineage>
        <taxon>Bacteria</taxon>
        <taxon>Pseudomonadati</taxon>
        <taxon>Bacteroidota</taxon>
        <taxon>Flavobacteriia</taxon>
        <taxon>Flavobacteriales</taxon>
        <taxon>Weeksellaceae</taxon>
        <taxon>Chryseobacterium group</taxon>
        <taxon>Chryseobacterium</taxon>
    </lineage>
</organism>
<protein>
    <recommendedName>
        <fullName evidence="3">Bacteriocin</fullName>
    </recommendedName>
</protein>
<evidence type="ECO:0000313" key="1">
    <source>
        <dbReference type="EMBL" id="MBK1895874.1"/>
    </source>
</evidence>
<evidence type="ECO:0008006" key="3">
    <source>
        <dbReference type="Google" id="ProtNLM"/>
    </source>
</evidence>
<gene>
    <name evidence="1" type="ORF">JHL15_08945</name>
</gene>